<proteinExistence type="inferred from homology"/>
<accession>A0A1I2QHG3</accession>
<gene>
    <name evidence="3" type="ORF">SAMN02982927_01229</name>
</gene>
<dbReference type="Gene3D" id="3.40.50.720">
    <property type="entry name" value="NAD(P)-binding Rossmann-like Domain"/>
    <property type="match status" value="1"/>
</dbReference>
<evidence type="ECO:0000313" key="4">
    <source>
        <dbReference type="Proteomes" id="UP000198752"/>
    </source>
</evidence>
<keyword evidence="4" id="KW-1185">Reference proteome</keyword>
<protein>
    <submittedName>
        <fullName evidence="3">UDP-glucose 4-epimerase</fullName>
    </submittedName>
</protein>
<dbReference type="Pfam" id="PF01370">
    <property type="entry name" value="Epimerase"/>
    <property type="match status" value="1"/>
</dbReference>
<dbReference type="AlphaFoldDB" id="A0A1I2QHG3"/>
<evidence type="ECO:0000313" key="3">
    <source>
        <dbReference type="EMBL" id="SFG28025.1"/>
    </source>
</evidence>
<dbReference type="STRING" id="269670.SAMN02982927_01229"/>
<dbReference type="Gene3D" id="3.90.25.10">
    <property type="entry name" value="UDP-galactose 4-epimerase, domain 1"/>
    <property type="match status" value="1"/>
</dbReference>
<sequence>MVKAIVSGGAGFIGSHLVDALIDRGDDVHIIDNLHSGRIENIHPCATLHVMDISNPEVKDTIVHIKPDVVFHLADQAEAAASAQTQNNDTELTIDGTINILDGCYLSQTKKFIFASSAAVYGENQKDLVSEEDPVAPISCYGLSKLAEESYIRLFSRIYQLPYTILRYANVFGPRKAAEEAGGVIAIFLNQLKKGEPLKIYGDGNQTCDFIYVKDIVKANLAAINHGDGEIIHASTAQTTSINQLINHLRNVYGSEPKTIYLDAKAADIRHSCLDNGKARKLLNFVPSYDIVDGLRETYEAEVLNKKREQRQEL</sequence>
<dbReference type="Proteomes" id="UP000198752">
    <property type="component" value="Unassembled WGS sequence"/>
</dbReference>
<evidence type="ECO:0000256" key="1">
    <source>
        <dbReference type="ARBA" id="ARBA00007637"/>
    </source>
</evidence>
<dbReference type="SUPFAM" id="SSF51735">
    <property type="entry name" value="NAD(P)-binding Rossmann-fold domains"/>
    <property type="match status" value="1"/>
</dbReference>
<feature type="domain" description="NAD-dependent epimerase/dehydratase" evidence="2">
    <location>
        <begin position="5"/>
        <end position="229"/>
    </location>
</feature>
<dbReference type="PANTHER" id="PTHR43000">
    <property type="entry name" value="DTDP-D-GLUCOSE 4,6-DEHYDRATASE-RELATED"/>
    <property type="match status" value="1"/>
</dbReference>
<reference evidence="4" key="1">
    <citation type="submission" date="2016-10" db="EMBL/GenBank/DDBJ databases">
        <authorList>
            <person name="Varghese N."/>
            <person name="Submissions S."/>
        </authorList>
    </citation>
    <scope>NUCLEOTIDE SEQUENCE [LARGE SCALE GENOMIC DNA]</scope>
    <source>
        <strain evidence="4">ATCC 700379</strain>
    </source>
</reference>
<evidence type="ECO:0000259" key="2">
    <source>
        <dbReference type="Pfam" id="PF01370"/>
    </source>
</evidence>
<comment type="similarity">
    <text evidence="1">Belongs to the NAD(P)-dependent epimerase/dehydratase family.</text>
</comment>
<dbReference type="InterPro" id="IPR036291">
    <property type="entry name" value="NAD(P)-bd_dom_sf"/>
</dbReference>
<organism evidence="3 4">
    <name type="scientific">Sporolactobacillus nakayamae</name>
    <dbReference type="NCBI Taxonomy" id="269670"/>
    <lineage>
        <taxon>Bacteria</taxon>
        <taxon>Bacillati</taxon>
        <taxon>Bacillota</taxon>
        <taxon>Bacilli</taxon>
        <taxon>Bacillales</taxon>
        <taxon>Sporolactobacillaceae</taxon>
        <taxon>Sporolactobacillus</taxon>
    </lineage>
</organism>
<name>A0A1I2QHG3_9BACL</name>
<dbReference type="InterPro" id="IPR001509">
    <property type="entry name" value="Epimerase_deHydtase"/>
</dbReference>
<dbReference type="EMBL" id="FOOY01000007">
    <property type="protein sequence ID" value="SFG28025.1"/>
    <property type="molecule type" value="Genomic_DNA"/>
</dbReference>